<feature type="transmembrane region" description="Helical" evidence="7">
    <location>
        <begin position="91"/>
        <end position="112"/>
    </location>
</feature>
<reference evidence="9 10" key="1">
    <citation type="submission" date="2024-11" db="EMBL/GenBank/DDBJ databases">
        <authorList>
            <person name="Heng Y.C."/>
            <person name="Lim A.C.H."/>
            <person name="Lee J.K.Y."/>
            <person name="Kittelmann S."/>
        </authorList>
    </citation>
    <scope>NUCLEOTIDE SEQUENCE [LARGE SCALE GENOMIC DNA]</scope>
    <source>
        <strain evidence="9 10">WILCCON 0185</strain>
    </source>
</reference>
<keyword evidence="6 7" id="KW-0472">Membrane</keyword>
<keyword evidence="10" id="KW-1185">Reference proteome</keyword>
<feature type="domain" description="EamA" evidence="8">
    <location>
        <begin position="3"/>
        <end position="137"/>
    </location>
</feature>
<evidence type="ECO:0000313" key="9">
    <source>
        <dbReference type="EMBL" id="MFL0248241.1"/>
    </source>
</evidence>
<dbReference type="EMBL" id="JBJHZZ010000014">
    <property type="protein sequence ID" value="MFL0248241.1"/>
    <property type="molecule type" value="Genomic_DNA"/>
</dbReference>
<dbReference type="PROSITE" id="PS51257">
    <property type="entry name" value="PROKAR_LIPOPROTEIN"/>
    <property type="match status" value="1"/>
</dbReference>
<evidence type="ECO:0000256" key="7">
    <source>
        <dbReference type="SAM" id="Phobius"/>
    </source>
</evidence>
<feature type="transmembrane region" description="Helical" evidence="7">
    <location>
        <begin position="210"/>
        <end position="232"/>
    </location>
</feature>
<comment type="similarity">
    <text evidence="2">Belongs to the EamA transporter family.</text>
</comment>
<evidence type="ECO:0000256" key="1">
    <source>
        <dbReference type="ARBA" id="ARBA00004651"/>
    </source>
</evidence>
<evidence type="ECO:0000256" key="5">
    <source>
        <dbReference type="ARBA" id="ARBA00022989"/>
    </source>
</evidence>
<gene>
    <name evidence="9" type="ORF">ACJDUG_14870</name>
</gene>
<keyword evidence="3" id="KW-1003">Cell membrane</keyword>
<dbReference type="PANTHER" id="PTHR32322:SF18">
    <property type="entry name" value="S-ADENOSYLMETHIONINE_S-ADENOSYLHOMOCYSTEINE TRANSPORTER"/>
    <property type="match status" value="1"/>
</dbReference>
<name>A0ABW8T6P8_9CLOT</name>
<feature type="transmembrane region" description="Helical" evidence="7">
    <location>
        <begin position="38"/>
        <end position="54"/>
    </location>
</feature>
<keyword evidence="4 7" id="KW-0812">Transmembrane</keyword>
<protein>
    <submittedName>
        <fullName evidence="9">DMT family transporter</fullName>
    </submittedName>
</protein>
<comment type="caution">
    <text evidence="9">The sequence shown here is derived from an EMBL/GenBank/DDBJ whole genome shotgun (WGS) entry which is preliminary data.</text>
</comment>
<keyword evidence="5 7" id="KW-1133">Transmembrane helix</keyword>
<dbReference type="InterPro" id="IPR050638">
    <property type="entry name" value="AA-Vitamin_Transporters"/>
</dbReference>
<evidence type="ECO:0000256" key="4">
    <source>
        <dbReference type="ARBA" id="ARBA00022692"/>
    </source>
</evidence>
<proteinExistence type="inferred from homology"/>
<comment type="subcellular location">
    <subcellularLocation>
        <location evidence="1">Cell membrane</location>
        <topology evidence="1">Multi-pass membrane protein</topology>
    </subcellularLocation>
</comment>
<evidence type="ECO:0000256" key="2">
    <source>
        <dbReference type="ARBA" id="ARBA00007362"/>
    </source>
</evidence>
<evidence type="ECO:0000313" key="10">
    <source>
        <dbReference type="Proteomes" id="UP001623591"/>
    </source>
</evidence>
<dbReference type="PANTHER" id="PTHR32322">
    <property type="entry name" value="INNER MEMBRANE TRANSPORTER"/>
    <property type="match status" value="1"/>
</dbReference>
<evidence type="ECO:0000256" key="3">
    <source>
        <dbReference type="ARBA" id="ARBA00022475"/>
    </source>
</evidence>
<feature type="transmembrane region" description="Helical" evidence="7">
    <location>
        <begin position="244"/>
        <end position="261"/>
    </location>
</feature>
<dbReference type="SUPFAM" id="SSF103481">
    <property type="entry name" value="Multidrug resistance efflux transporter EmrE"/>
    <property type="match status" value="2"/>
</dbReference>
<dbReference type="Proteomes" id="UP001623591">
    <property type="component" value="Unassembled WGS sequence"/>
</dbReference>
<dbReference type="InterPro" id="IPR000620">
    <property type="entry name" value="EamA_dom"/>
</dbReference>
<feature type="transmembrane region" description="Helical" evidence="7">
    <location>
        <begin position="151"/>
        <end position="169"/>
    </location>
</feature>
<evidence type="ECO:0000256" key="6">
    <source>
        <dbReference type="ARBA" id="ARBA00023136"/>
    </source>
</evidence>
<feature type="transmembrane region" description="Helical" evidence="7">
    <location>
        <begin position="5"/>
        <end position="26"/>
    </location>
</feature>
<dbReference type="InterPro" id="IPR037185">
    <property type="entry name" value="EmrE-like"/>
</dbReference>
<dbReference type="Pfam" id="PF00892">
    <property type="entry name" value="EamA"/>
    <property type="match status" value="2"/>
</dbReference>
<feature type="transmembrane region" description="Helical" evidence="7">
    <location>
        <begin position="181"/>
        <end position="204"/>
    </location>
</feature>
<accession>A0ABW8T6P8</accession>
<feature type="transmembrane region" description="Helical" evidence="7">
    <location>
        <begin position="267"/>
        <end position="283"/>
    </location>
</feature>
<feature type="transmembrane region" description="Helical" evidence="7">
    <location>
        <begin position="124"/>
        <end position="145"/>
    </location>
</feature>
<organism evidence="9 10">
    <name type="scientific">Candidatus Clostridium stratigraminis</name>
    <dbReference type="NCBI Taxonomy" id="3381661"/>
    <lineage>
        <taxon>Bacteria</taxon>
        <taxon>Bacillati</taxon>
        <taxon>Bacillota</taxon>
        <taxon>Clostridia</taxon>
        <taxon>Eubacteriales</taxon>
        <taxon>Clostridiaceae</taxon>
        <taxon>Clostridium</taxon>
    </lineage>
</organism>
<evidence type="ECO:0000259" key="8">
    <source>
        <dbReference type="Pfam" id="PF00892"/>
    </source>
</evidence>
<sequence length="285" mass="32087">MKIGYIYSIISAILFGCAGLVLKFAYVEKIGPVELLTFQYIIAVCVMFIILYIKNKGFPKLSKSDLLHLCILGVLGNTFMTIFYYTAYQYLTMSMVTILLYTYPVMVFLYSLIFEKIKIKLAKIIALIFAFIGCILALNLLNGNINYSSKGIIFGLLSAAFYAFMNIYSEKKLTNIDSFSINAYSTLFSLISLILYKFPIFIFNGEVTKTTFICTVILAVFCEIIPLTLMYAAIKHIGSLKVSIIGNLETPTAMLLSFFVLREPISFVQVLGAILIFCAVYIIRK</sequence>
<feature type="domain" description="EamA" evidence="8">
    <location>
        <begin position="150"/>
        <end position="283"/>
    </location>
</feature>
<feature type="transmembrane region" description="Helical" evidence="7">
    <location>
        <begin position="66"/>
        <end position="85"/>
    </location>
</feature>
<dbReference type="RefSeq" id="WP_406770668.1">
    <property type="nucleotide sequence ID" value="NZ_JBJHZZ010000014.1"/>
</dbReference>